<reference evidence="2" key="1">
    <citation type="submission" date="2020-10" db="EMBL/GenBank/DDBJ databases">
        <authorList>
            <person name="Gilroy R."/>
        </authorList>
    </citation>
    <scope>NUCLEOTIDE SEQUENCE</scope>
    <source>
        <strain evidence="2">B1-16210</strain>
    </source>
</reference>
<protein>
    <recommendedName>
        <fullName evidence="4">Secreted protein</fullName>
    </recommendedName>
</protein>
<dbReference type="EMBL" id="JADINE010000005">
    <property type="protein sequence ID" value="MBO8406911.1"/>
    <property type="molecule type" value="Genomic_DNA"/>
</dbReference>
<gene>
    <name evidence="2" type="ORF">IAC77_00425</name>
</gene>
<comment type="caution">
    <text evidence="2">The sequence shown here is derived from an EMBL/GenBank/DDBJ whole genome shotgun (WGS) entry which is preliminary data.</text>
</comment>
<accession>A0A940DBQ9</accession>
<name>A0A940DBQ9_9PROT</name>
<proteinExistence type="predicted"/>
<feature type="signal peptide" evidence="1">
    <location>
        <begin position="1"/>
        <end position="17"/>
    </location>
</feature>
<sequence>MKKLVLILCLLSFSANAGVDNAWGVNQEKLNIYRASHPRYNFPADISDLIEAQSKQILEYFYDNYRFDDYKYDEIADQVWDIFIHMSIADTEATINNCIAKYYEFNEYGTQGTVQPQFYAPFGSMASIHLLNGMKPDNVPKMLKCLYAIKY</sequence>
<feature type="chain" id="PRO_5036760572" description="Secreted protein" evidence="1">
    <location>
        <begin position="18"/>
        <end position="151"/>
    </location>
</feature>
<dbReference type="Proteomes" id="UP000721442">
    <property type="component" value="Unassembled WGS sequence"/>
</dbReference>
<evidence type="ECO:0008006" key="4">
    <source>
        <dbReference type="Google" id="ProtNLM"/>
    </source>
</evidence>
<dbReference type="AlphaFoldDB" id="A0A940DBQ9"/>
<evidence type="ECO:0000256" key="1">
    <source>
        <dbReference type="SAM" id="SignalP"/>
    </source>
</evidence>
<evidence type="ECO:0000313" key="3">
    <source>
        <dbReference type="Proteomes" id="UP000721442"/>
    </source>
</evidence>
<evidence type="ECO:0000313" key="2">
    <source>
        <dbReference type="EMBL" id="MBO8406911.1"/>
    </source>
</evidence>
<organism evidence="2 3">
    <name type="scientific">Candidatus Enterousia excrementavium</name>
    <dbReference type="NCBI Taxonomy" id="2840789"/>
    <lineage>
        <taxon>Bacteria</taxon>
        <taxon>Pseudomonadati</taxon>
        <taxon>Pseudomonadota</taxon>
        <taxon>Alphaproteobacteria</taxon>
        <taxon>Candidatus Enterousia</taxon>
    </lineage>
</organism>
<keyword evidence="1" id="KW-0732">Signal</keyword>
<reference evidence="2" key="2">
    <citation type="journal article" date="2021" name="PeerJ">
        <title>Extensive microbial diversity within the chicken gut microbiome revealed by metagenomics and culture.</title>
        <authorList>
            <person name="Gilroy R."/>
            <person name="Ravi A."/>
            <person name="Getino M."/>
            <person name="Pursley I."/>
            <person name="Horton D.L."/>
            <person name="Alikhan N.F."/>
            <person name="Baker D."/>
            <person name="Gharbi K."/>
            <person name="Hall N."/>
            <person name="Watson M."/>
            <person name="Adriaenssens E.M."/>
            <person name="Foster-Nyarko E."/>
            <person name="Jarju S."/>
            <person name="Secka A."/>
            <person name="Antonio M."/>
            <person name="Oren A."/>
            <person name="Chaudhuri R.R."/>
            <person name="La Ragione R."/>
            <person name="Hildebrand F."/>
            <person name="Pallen M.J."/>
        </authorList>
    </citation>
    <scope>NUCLEOTIDE SEQUENCE</scope>
    <source>
        <strain evidence="2">B1-16210</strain>
    </source>
</reference>